<evidence type="ECO:0000313" key="2">
    <source>
        <dbReference type="EMBL" id="EJF91112.1"/>
    </source>
</evidence>
<dbReference type="NCBIfam" id="TIGR02786">
    <property type="entry name" value="addB_alphas"/>
    <property type="match status" value="1"/>
</dbReference>
<feature type="domain" description="PD-(D/E)XK endonuclease-like" evidence="1">
    <location>
        <begin position="755"/>
        <end position="972"/>
    </location>
</feature>
<comment type="caution">
    <text evidence="2">The sequence shown here is derived from an EMBL/GenBank/DDBJ whole genome shotgun (WGS) entry which is preliminary data.</text>
</comment>
<dbReference type="EMBL" id="AIMB01000003">
    <property type="protein sequence ID" value="EJF91112.1"/>
    <property type="molecule type" value="Genomic_DNA"/>
</dbReference>
<dbReference type="STRING" id="1094558.ME5_00444"/>
<dbReference type="Pfam" id="PF12705">
    <property type="entry name" value="PDDEXK_1"/>
    <property type="match status" value="1"/>
</dbReference>
<keyword evidence="3" id="KW-1185">Reference proteome</keyword>
<dbReference type="InterPro" id="IPR027417">
    <property type="entry name" value="P-loop_NTPase"/>
</dbReference>
<protein>
    <submittedName>
        <fullName evidence="2">Double-strand break repair protein AddB</fullName>
    </submittedName>
</protein>
<dbReference type="InterPro" id="IPR011604">
    <property type="entry name" value="PDDEXK-like_dom_sf"/>
</dbReference>
<dbReference type="PATRIC" id="fig|1094558.3.peg.493"/>
<accession>J1K0Z9</accession>
<dbReference type="SUPFAM" id="SSF52540">
    <property type="entry name" value="P-loop containing nucleoside triphosphate hydrolases"/>
    <property type="match status" value="1"/>
</dbReference>
<name>J1K0Z9_9HYPH</name>
<dbReference type="RefSeq" id="WP_008038025.1">
    <property type="nucleotide sequence ID" value="NZ_JH725147.1"/>
</dbReference>
<dbReference type="HOGENOM" id="CLU_012377_0_0_5"/>
<sequence>MRDKPNIFSIPASVPFLPTFVEALLSGKLIEDFAQNDKSQTRLIDSIIYVPTRRAARALRSAFVENNMQHSSFLPTILSFGDREDDIDFFELSGEDHFMFNPKIGDSDRILILARLIRPWRENLPYHIRAMFGSEDVLVPSNTADAIWLAQDLARLMDEVETEAADWSKLHEIHPDMVAEWWQITLEFLNLVTKTWPQILQENHLENPAIWRNKLIARQTEKFLQDNPERPILVAGSNGSIPAIADFLHVVSRLNNGAVVLPGLDHMMDEAQWRSLDGLQKDAALFTHPQYNFKKLLDRLNVVRSDIKEIGHVSDRKKKRAFIVSESLRSADTTDHWIDLQRENFQDISHDISLIEAANEREEALAIAVALRQAIETPKKTAAFITGDRTLARRVVSELARFGIQANDSGGVPLSETLPATLIRLILNGMFEESDPVAYLSLLKHPLTCLGLERSLLRAKAEEFELFALRGGTGRVNLATCETFFEARLLQLTENNHLSDGIDKTMIENARDLTMRIAQSIKPLITLMQKTEPISVSMAAIATVEVFEAFGRDENNSLSVLYQGEAGKAIIAFFRNLIEDHSGLTFDISEWPNIFEALIASRSVSPPVGGHPRLFIWGALESRLQTVDTVVLGGMNEGSWPQATKNDPFMSRTMKMMITLDPPERRIGLAAHDFQMAMGMDKIILSRSVRAGNAPSVPSRWLQRLQTVLGPEISEQMRHQGAIFVHWARELDDTKDVAFVTQPCPAPPLSVRPKHFSVTEIETLRRDPYAIYAKKILRLKPLDPLIHDPSAAERGTLYHAIVAAFIEQKIDPKAPDAHHFFLNLARAEFDRAQLPLDVEAVWWPRFEILVPALLDWEKSRADAQSLVEISARPLEIGKSGVTLSGRADRIDIFSTKNAEILDFKTGSNPSLTQARTLMAPQLALEAALFLRNRFEGCKDLNLVELIYVRLTHQGEVKEDRLCAKSDHTVFSLSEKAWTELDKLMHYYNNDKQGYLSRAMPALTNYKGDYDHLARVLEWSAENDNGGEE</sequence>
<reference evidence="2 3" key="1">
    <citation type="submission" date="2012-03" db="EMBL/GenBank/DDBJ databases">
        <title>The Genome Sequence of Bartonella tamiae Th239.</title>
        <authorList>
            <consortium name="The Broad Institute Genome Sequencing Platform"/>
            <consortium name="The Broad Institute Genome Sequencing Center for Infectious Disease"/>
            <person name="Feldgarden M."/>
            <person name="Kirby J."/>
            <person name="Kosoy M."/>
            <person name="Birtles R."/>
            <person name="Probert W.S."/>
            <person name="Chiaraviglio L."/>
            <person name="Young S.K."/>
            <person name="Zeng Q."/>
            <person name="Gargeya S."/>
            <person name="Fitzgerald M."/>
            <person name="Haas B."/>
            <person name="Abouelleil A."/>
            <person name="Alvarado L."/>
            <person name="Arachchi H.M."/>
            <person name="Berlin A."/>
            <person name="Chapman S.B."/>
            <person name="Gearin G."/>
            <person name="Goldberg J."/>
            <person name="Griggs A."/>
            <person name="Gujja S."/>
            <person name="Hansen M."/>
            <person name="Heiman D."/>
            <person name="Howarth C."/>
            <person name="Larimer J."/>
            <person name="Lui A."/>
            <person name="MacDonald P.J.P."/>
            <person name="McCowen C."/>
            <person name="Montmayeur A."/>
            <person name="Murphy C."/>
            <person name="Neiman D."/>
            <person name="Pearson M."/>
            <person name="Priest M."/>
            <person name="Roberts A."/>
            <person name="Saif S."/>
            <person name="Shea T."/>
            <person name="Sisk P."/>
            <person name="Stolte C."/>
            <person name="Sykes S."/>
            <person name="Wortman J."/>
            <person name="Nusbaum C."/>
            <person name="Birren B."/>
        </authorList>
    </citation>
    <scope>NUCLEOTIDE SEQUENCE [LARGE SCALE GENOMIC DNA]</scope>
    <source>
        <strain evidence="2 3">Th239</strain>
    </source>
</reference>
<dbReference type="Gene3D" id="3.90.320.10">
    <property type="match status" value="1"/>
</dbReference>
<dbReference type="AlphaFoldDB" id="J1K0Z9"/>
<dbReference type="Proteomes" id="UP000008952">
    <property type="component" value="Unassembled WGS sequence"/>
</dbReference>
<dbReference type="eggNOG" id="COG3893">
    <property type="taxonomic scope" value="Bacteria"/>
</dbReference>
<dbReference type="eggNOG" id="COG2887">
    <property type="taxonomic scope" value="Bacteria"/>
</dbReference>
<gene>
    <name evidence="2" type="ORF">ME5_00444</name>
</gene>
<proteinExistence type="predicted"/>
<organism evidence="2 3">
    <name type="scientific">Bartonella tamiae Th239</name>
    <dbReference type="NCBI Taxonomy" id="1094558"/>
    <lineage>
        <taxon>Bacteria</taxon>
        <taxon>Pseudomonadati</taxon>
        <taxon>Pseudomonadota</taxon>
        <taxon>Alphaproteobacteria</taxon>
        <taxon>Hyphomicrobiales</taxon>
        <taxon>Bartonellaceae</taxon>
        <taxon>Bartonella</taxon>
    </lineage>
</organism>
<dbReference type="InterPro" id="IPR014153">
    <property type="entry name" value="Ds_break_AddB"/>
</dbReference>
<dbReference type="OrthoDB" id="9780606at2"/>
<evidence type="ECO:0000313" key="3">
    <source>
        <dbReference type="Proteomes" id="UP000008952"/>
    </source>
</evidence>
<evidence type="ECO:0000259" key="1">
    <source>
        <dbReference type="Pfam" id="PF12705"/>
    </source>
</evidence>
<dbReference type="InterPro" id="IPR038726">
    <property type="entry name" value="PDDEXK_AddAB-type"/>
</dbReference>